<evidence type="ECO:0000313" key="2">
    <source>
        <dbReference type="Proteomes" id="UP000660265"/>
    </source>
</evidence>
<proteinExistence type="predicted"/>
<dbReference type="RefSeq" id="WP_189107462.1">
    <property type="nucleotide sequence ID" value="NZ_BMMV01000006.1"/>
</dbReference>
<comment type="caution">
    <text evidence="1">The sequence shown here is derived from an EMBL/GenBank/DDBJ whole genome shotgun (WGS) entry which is preliminary data.</text>
</comment>
<dbReference type="EMBL" id="BMMV01000006">
    <property type="protein sequence ID" value="GGJ92531.1"/>
    <property type="molecule type" value="Genomic_DNA"/>
</dbReference>
<evidence type="ECO:0000313" key="1">
    <source>
        <dbReference type="EMBL" id="GGJ92531.1"/>
    </source>
</evidence>
<organism evidence="1 2">
    <name type="scientific">Streptomyces camponoticapitis</name>
    <dbReference type="NCBI Taxonomy" id="1616125"/>
    <lineage>
        <taxon>Bacteria</taxon>
        <taxon>Bacillati</taxon>
        <taxon>Actinomycetota</taxon>
        <taxon>Actinomycetes</taxon>
        <taxon>Kitasatosporales</taxon>
        <taxon>Streptomycetaceae</taxon>
        <taxon>Streptomyces</taxon>
    </lineage>
</organism>
<keyword evidence="2" id="KW-1185">Reference proteome</keyword>
<sequence>MARCDLGDKRAEITELRGSTLAVHVTGSVDRHRFGVSGNQLGMITGLAAIDVDAGFSRA</sequence>
<accession>A0ABQ2E5U6</accession>
<protein>
    <submittedName>
        <fullName evidence="1">Uncharacterized protein</fullName>
    </submittedName>
</protein>
<gene>
    <name evidence="1" type="ORF">GCM10011583_25000</name>
</gene>
<dbReference type="Proteomes" id="UP000660265">
    <property type="component" value="Unassembled WGS sequence"/>
</dbReference>
<name>A0ABQ2E5U6_9ACTN</name>
<reference evidence="2" key="1">
    <citation type="journal article" date="2019" name="Int. J. Syst. Evol. Microbiol.">
        <title>The Global Catalogue of Microorganisms (GCM) 10K type strain sequencing project: providing services to taxonomists for standard genome sequencing and annotation.</title>
        <authorList>
            <consortium name="The Broad Institute Genomics Platform"/>
            <consortium name="The Broad Institute Genome Sequencing Center for Infectious Disease"/>
            <person name="Wu L."/>
            <person name="Ma J."/>
        </authorList>
    </citation>
    <scope>NUCLEOTIDE SEQUENCE [LARGE SCALE GENOMIC DNA]</scope>
    <source>
        <strain evidence="2">CGMCC 4.7275</strain>
    </source>
</reference>